<dbReference type="RefSeq" id="WP_270080821.1">
    <property type="nucleotide sequence ID" value="NZ_CP115300.1"/>
</dbReference>
<proteinExistence type="predicted"/>
<dbReference type="Pfam" id="PF13459">
    <property type="entry name" value="Fer4_15"/>
    <property type="match status" value="1"/>
</dbReference>
<reference evidence="1 2" key="1">
    <citation type="submission" date="2022-12" db="EMBL/GenBank/DDBJ databases">
        <authorList>
            <person name="Mo P."/>
        </authorList>
    </citation>
    <scope>NUCLEOTIDE SEQUENCE [LARGE SCALE GENOMIC DNA]</scope>
    <source>
        <strain evidence="1 2">HUAS 2-6</strain>
    </source>
</reference>
<dbReference type="Proteomes" id="UP001212326">
    <property type="component" value="Chromosome"/>
</dbReference>
<dbReference type="SUPFAM" id="SSF54862">
    <property type="entry name" value="4Fe-4S ferredoxins"/>
    <property type="match status" value="1"/>
</dbReference>
<accession>A0ABY7P276</accession>
<protein>
    <submittedName>
        <fullName evidence="1">Ferredoxin</fullName>
    </submittedName>
</protein>
<dbReference type="Gene3D" id="3.30.70.20">
    <property type="match status" value="1"/>
</dbReference>
<sequence>MSERIGIRVDAEVCQGHALCHAMAPEVYEIDENTGFNGMGEFEVPERLRGPAGRGAAACPERAITLLSEAVER</sequence>
<gene>
    <name evidence="1" type="ORF">O1G22_08870</name>
</gene>
<evidence type="ECO:0000313" key="1">
    <source>
        <dbReference type="EMBL" id="WBO62921.1"/>
    </source>
</evidence>
<name>A0ABY7P276_9ACTN</name>
<organism evidence="1 2">
    <name type="scientific">Streptomyces camelliae</name>
    <dbReference type="NCBI Taxonomy" id="3004093"/>
    <lineage>
        <taxon>Bacteria</taxon>
        <taxon>Bacillati</taxon>
        <taxon>Actinomycetota</taxon>
        <taxon>Actinomycetes</taxon>
        <taxon>Kitasatosporales</taxon>
        <taxon>Streptomycetaceae</taxon>
        <taxon>Streptomyces</taxon>
    </lineage>
</organism>
<dbReference type="EMBL" id="CP115300">
    <property type="protein sequence ID" value="WBO62921.1"/>
    <property type="molecule type" value="Genomic_DNA"/>
</dbReference>
<evidence type="ECO:0000313" key="2">
    <source>
        <dbReference type="Proteomes" id="UP001212326"/>
    </source>
</evidence>
<keyword evidence="2" id="KW-1185">Reference proteome</keyword>